<dbReference type="InterPro" id="IPR036909">
    <property type="entry name" value="Cyt_c-like_dom_sf"/>
</dbReference>
<feature type="domain" description="Cytochrome c" evidence="12">
    <location>
        <begin position="24"/>
        <end position="104"/>
    </location>
</feature>
<evidence type="ECO:0000256" key="8">
    <source>
        <dbReference type="ARBA" id="ARBA00022982"/>
    </source>
</evidence>
<evidence type="ECO:0000256" key="10">
    <source>
        <dbReference type="ARBA" id="ARBA00023078"/>
    </source>
</evidence>
<dbReference type="InterPro" id="IPR009056">
    <property type="entry name" value="Cyt_c-like_dom"/>
</dbReference>
<dbReference type="InterPro" id="IPR023655">
    <property type="entry name" value="Cyt_C6"/>
</dbReference>
<dbReference type="PANTHER" id="PTHR34688">
    <property type="entry name" value="CYTOCHROME C6, CHLOROPLASTIC"/>
    <property type="match status" value="1"/>
</dbReference>
<comment type="similarity">
    <text evidence="3 11">Belongs to the cytochrome c family. PetJ subfamily.</text>
</comment>
<keyword evidence="10 11" id="KW-0793">Thylakoid</keyword>
<evidence type="ECO:0000256" key="4">
    <source>
        <dbReference type="ARBA" id="ARBA00022448"/>
    </source>
</evidence>
<dbReference type="GO" id="GO:0015979">
    <property type="term" value="P:photosynthesis"/>
    <property type="evidence" value="ECO:0007669"/>
    <property type="project" value="UniProtKB-UniRule"/>
</dbReference>
<evidence type="ECO:0000256" key="5">
    <source>
        <dbReference type="ARBA" id="ARBA00022531"/>
    </source>
</evidence>
<dbReference type="NCBIfam" id="NF045930">
    <property type="entry name" value="Cytc6PetJCyano"/>
    <property type="match status" value="1"/>
</dbReference>
<evidence type="ECO:0000259" key="12">
    <source>
        <dbReference type="PROSITE" id="PS51007"/>
    </source>
</evidence>
<keyword evidence="5 11" id="KW-0602">Photosynthesis</keyword>
<evidence type="ECO:0000256" key="7">
    <source>
        <dbReference type="ARBA" id="ARBA00022723"/>
    </source>
</evidence>
<feature type="binding site" description="covalent" evidence="11">
    <location>
        <position position="37"/>
    </location>
    <ligand>
        <name>heme c</name>
        <dbReference type="ChEBI" id="CHEBI:61717"/>
    </ligand>
</feature>
<dbReference type="PANTHER" id="PTHR34688:SF2">
    <property type="entry name" value="CYTOCHROME C6, CHLOROPLASTIC"/>
    <property type="match status" value="1"/>
</dbReference>
<dbReference type="Pfam" id="PF13442">
    <property type="entry name" value="Cytochrome_CBB3"/>
    <property type="match status" value="1"/>
</dbReference>
<dbReference type="Gene3D" id="1.10.760.10">
    <property type="entry name" value="Cytochrome c-like domain"/>
    <property type="match status" value="1"/>
</dbReference>
<evidence type="ECO:0000256" key="1">
    <source>
        <dbReference type="ARBA" id="ARBA00002347"/>
    </source>
</evidence>
<proteinExistence type="inferred from homology"/>
<dbReference type="InterPro" id="IPR008168">
    <property type="entry name" value="Cyt_C_IC"/>
</dbReference>
<accession>A0A1X9PTU2</accession>
<protein>
    <recommendedName>
        <fullName evidence="11">Cytochrome c6</fullName>
    </recommendedName>
    <alternativeName>
        <fullName evidence="11">Cytochrome c-553</fullName>
    </alternativeName>
    <alternativeName>
        <fullName evidence="11">Cytochrome c553</fullName>
    </alternativeName>
    <alternativeName>
        <fullName evidence="11">Soluble cytochrome f</fullName>
    </alternativeName>
</protein>
<feature type="chain" id="PRO_5013412934" description="Cytochrome c6" evidence="11">
    <location>
        <begin position="24"/>
        <end position="108"/>
    </location>
</feature>
<feature type="binding site" description="covalent" evidence="11">
    <location>
        <position position="40"/>
    </location>
    <ligand>
        <name>heme c</name>
        <dbReference type="ChEBI" id="CHEBI:61717"/>
    </ligand>
</feature>
<geneLocation type="chloroplast" evidence="13"/>
<name>A0A1X9PTU2_9RHOD</name>
<comment type="PTM">
    <text evidence="11">Binds 1 heme c group per subunit.</text>
</comment>
<keyword evidence="13" id="KW-0934">Plastid</keyword>
<comment type="subunit">
    <text evidence="11">Monomer.</text>
</comment>
<dbReference type="FunFam" id="1.10.760.10:FF:000038">
    <property type="entry name" value="Cytochrome c6"/>
    <property type="match status" value="1"/>
</dbReference>
<keyword evidence="11" id="KW-0732">Signal</keyword>
<feature type="signal peptide" evidence="11">
    <location>
        <begin position="1"/>
        <end position="23"/>
    </location>
</feature>
<evidence type="ECO:0000256" key="3">
    <source>
        <dbReference type="ARBA" id="ARBA00009650"/>
    </source>
</evidence>
<reference evidence="13" key="1">
    <citation type="submission" date="2017-03" db="EMBL/GenBank/DDBJ databases">
        <title>The new red algal subphylum Proteorhodophytina comprises the largest and most divergent plastid genomes known.</title>
        <authorList>
            <person name="Munoz-Gomez S.A."/>
            <person name="Mejia-Franco F.G."/>
            <person name="Durnin K."/>
            <person name="Morgan C."/>
            <person name="Grisdale C.J."/>
            <person name="Archibald J.M."/>
            <person name="Slamovits C.H."/>
        </authorList>
    </citation>
    <scope>NUCLEOTIDE SEQUENCE</scope>
    <source>
        <strain evidence="13">NIES-2662</strain>
    </source>
</reference>
<comment type="subcellular location">
    <subcellularLocation>
        <location evidence="2 11">Plastid</location>
        <location evidence="2 11">Chloroplast thylakoid lumen</location>
    </subcellularLocation>
</comment>
<dbReference type="AlphaFoldDB" id="A0A1X9PTU2"/>
<dbReference type="SUPFAM" id="SSF46626">
    <property type="entry name" value="Cytochrome c"/>
    <property type="match status" value="1"/>
</dbReference>
<dbReference type="GO" id="GO:0005506">
    <property type="term" value="F:iron ion binding"/>
    <property type="evidence" value="ECO:0007669"/>
    <property type="project" value="InterPro"/>
</dbReference>
<keyword evidence="4 11" id="KW-0813">Transport</keyword>
<keyword evidence="8 11" id="KW-0249">Electron transport</keyword>
<dbReference type="GO" id="GO:0009055">
    <property type="term" value="F:electron transfer activity"/>
    <property type="evidence" value="ECO:0007669"/>
    <property type="project" value="UniProtKB-UniRule"/>
</dbReference>
<feature type="binding site" description="axial binding residue" evidence="11">
    <location>
        <position position="81"/>
    </location>
    <ligand>
        <name>heme c</name>
        <dbReference type="ChEBI" id="CHEBI:61717"/>
    </ligand>
    <ligandPart>
        <name>Fe</name>
        <dbReference type="ChEBI" id="CHEBI:18248"/>
    </ligandPart>
</feature>
<dbReference type="PRINTS" id="PR00605">
    <property type="entry name" value="CYTCHROMECIC"/>
</dbReference>
<evidence type="ECO:0000256" key="2">
    <source>
        <dbReference type="ARBA" id="ARBA00004456"/>
    </source>
</evidence>
<keyword evidence="6 11" id="KW-0349">Heme</keyword>
<comment type="function">
    <text evidence="1 11">Functions as an electron carrier between membrane-bound cytochrome b6-f and photosystem I in oxygenic photosynthesis.</text>
</comment>
<keyword evidence="7 11" id="KW-0479">Metal-binding</keyword>
<evidence type="ECO:0000256" key="9">
    <source>
        <dbReference type="ARBA" id="ARBA00023004"/>
    </source>
</evidence>
<evidence type="ECO:0000256" key="6">
    <source>
        <dbReference type="ARBA" id="ARBA00022617"/>
    </source>
</evidence>
<dbReference type="GO" id="GO:0009543">
    <property type="term" value="C:chloroplast thylakoid lumen"/>
    <property type="evidence" value="ECO:0007669"/>
    <property type="project" value="UniProtKB-SubCell"/>
</dbReference>
<sequence precursor="true">MKKVNSILFGLFILFFGINIASAADIEHGEQIFTANCAACHAGGNNVIMPEKTLKKEALEQYGMNSISAITTQVTNGKNAMPAFGGRLSDTDIEDVANFVLSTSEQGW</sequence>
<keyword evidence="13" id="KW-0150">Chloroplast</keyword>
<keyword evidence="9 11" id="KW-0408">Iron</keyword>
<dbReference type="EMBL" id="KY709210">
    <property type="protein sequence ID" value="ARO90922.1"/>
    <property type="molecule type" value="Genomic_DNA"/>
</dbReference>
<feature type="binding site" description="axial binding residue" evidence="11">
    <location>
        <position position="41"/>
    </location>
    <ligand>
        <name>heme c</name>
        <dbReference type="ChEBI" id="CHEBI:61717"/>
    </ligand>
    <ligandPart>
        <name>Fe</name>
        <dbReference type="ChEBI" id="CHEBI:18248"/>
    </ligandPart>
</feature>
<dbReference type="HAMAP" id="MF_00594">
    <property type="entry name" value="Cytc_PetJ"/>
    <property type="match status" value="1"/>
</dbReference>
<dbReference type="PROSITE" id="PS51007">
    <property type="entry name" value="CYTC"/>
    <property type="match status" value="1"/>
</dbReference>
<evidence type="ECO:0000313" key="13">
    <source>
        <dbReference type="EMBL" id="ARO90922.1"/>
    </source>
</evidence>
<evidence type="ECO:0000256" key="11">
    <source>
        <dbReference type="HAMAP-Rule" id="MF_00594"/>
    </source>
</evidence>
<organism evidence="13">
    <name type="scientific">Corynoplastis japonica</name>
    <dbReference type="NCBI Taxonomy" id="700918"/>
    <lineage>
        <taxon>Eukaryota</taxon>
        <taxon>Rhodophyta</taxon>
        <taxon>Rhodellophyceae</taxon>
        <taxon>Rhodellales</taxon>
        <taxon>Rhodellaceae</taxon>
        <taxon>Corynoplastis</taxon>
    </lineage>
</organism>
<dbReference type="GO" id="GO:0020037">
    <property type="term" value="F:heme binding"/>
    <property type="evidence" value="ECO:0007669"/>
    <property type="project" value="InterPro"/>
</dbReference>
<gene>
    <name evidence="11 13" type="primary">petJ</name>
</gene>